<protein>
    <submittedName>
        <fullName evidence="1">Uncharacterized protein</fullName>
    </submittedName>
</protein>
<dbReference type="EMBL" id="KN824283">
    <property type="protein sequence ID" value="KIM30758.1"/>
    <property type="molecule type" value="Genomic_DNA"/>
</dbReference>
<gene>
    <name evidence="1" type="ORF">M408DRAFT_269803</name>
</gene>
<keyword evidence="2" id="KW-1185">Reference proteome</keyword>
<proteinExistence type="predicted"/>
<dbReference type="HOGENOM" id="CLU_2414674_0_0_1"/>
<dbReference type="AlphaFoldDB" id="A0A0C2WXA9"/>
<organism evidence="1 2">
    <name type="scientific">Serendipita vermifera MAFF 305830</name>
    <dbReference type="NCBI Taxonomy" id="933852"/>
    <lineage>
        <taxon>Eukaryota</taxon>
        <taxon>Fungi</taxon>
        <taxon>Dikarya</taxon>
        <taxon>Basidiomycota</taxon>
        <taxon>Agaricomycotina</taxon>
        <taxon>Agaricomycetes</taxon>
        <taxon>Sebacinales</taxon>
        <taxon>Serendipitaceae</taxon>
        <taxon>Serendipita</taxon>
    </lineage>
</organism>
<dbReference type="Proteomes" id="UP000054097">
    <property type="component" value="Unassembled WGS sequence"/>
</dbReference>
<name>A0A0C2WXA9_SERVB</name>
<accession>A0A0C2WXA9</accession>
<sequence length="92" mass="10239">MVALGNVSTCGKEHMDRQRAVGDICPRAQKRIASQSLKDTDLSSIKSNSFDVGCEEGASFSIAILSETTIDWNGGQLIWDERRGVINWYLQY</sequence>
<reference evidence="1 2" key="1">
    <citation type="submission" date="2014-04" db="EMBL/GenBank/DDBJ databases">
        <authorList>
            <consortium name="DOE Joint Genome Institute"/>
            <person name="Kuo A."/>
            <person name="Zuccaro A."/>
            <person name="Kohler A."/>
            <person name="Nagy L.G."/>
            <person name="Floudas D."/>
            <person name="Copeland A."/>
            <person name="Barry K.W."/>
            <person name="Cichocki N."/>
            <person name="Veneault-Fourrey C."/>
            <person name="LaButti K."/>
            <person name="Lindquist E.A."/>
            <person name="Lipzen A."/>
            <person name="Lundell T."/>
            <person name="Morin E."/>
            <person name="Murat C."/>
            <person name="Sun H."/>
            <person name="Tunlid A."/>
            <person name="Henrissat B."/>
            <person name="Grigoriev I.V."/>
            <person name="Hibbett D.S."/>
            <person name="Martin F."/>
            <person name="Nordberg H.P."/>
            <person name="Cantor M.N."/>
            <person name="Hua S.X."/>
        </authorList>
    </citation>
    <scope>NUCLEOTIDE SEQUENCE [LARGE SCALE GENOMIC DNA]</scope>
    <source>
        <strain evidence="1 2">MAFF 305830</strain>
    </source>
</reference>
<evidence type="ECO:0000313" key="1">
    <source>
        <dbReference type="EMBL" id="KIM30758.1"/>
    </source>
</evidence>
<evidence type="ECO:0000313" key="2">
    <source>
        <dbReference type="Proteomes" id="UP000054097"/>
    </source>
</evidence>
<reference evidence="2" key="2">
    <citation type="submission" date="2015-01" db="EMBL/GenBank/DDBJ databases">
        <title>Evolutionary Origins and Diversification of the Mycorrhizal Mutualists.</title>
        <authorList>
            <consortium name="DOE Joint Genome Institute"/>
            <consortium name="Mycorrhizal Genomics Consortium"/>
            <person name="Kohler A."/>
            <person name="Kuo A."/>
            <person name="Nagy L.G."/>
            <person name="Floudas D."/>
            <person name="Copeland A."/>
            <person name="Barry K.W."/>
            <person name="Cichocki N."/>
            <person name="Veneault-Fourrey C."/>
            <person name="LaButti K."/>
            <person name="Lindquist E.A."/>
            <person name="Lipzen A."/>
            <person name="Lundell T."/>
            <person name="Morin E."/>
            <person name="Murat C."/>
            <person name="Riley R."/>
            <person name="Ohm R."/>
            <person name="Sun H."/>
            <person name="Tunlid A."/>
            <person name="Henrissat B."/>
            <person name="Grigoriev I.V."/>
            <person name="Hibbett D.S."/>
            <person name="Martin F."/>
        </authorList>
    </citation>
    <scope>NUCLEOTIDE SEQUENCE [LARGE SCALE GENOMIC DNA]</scope>
    <source>
        <strain evidence="2">MAFF 305830</strain>
    </source>
</reference>